<dbReference type="PANTHER" id="PTHR36928:SF1">
    <property type="entry name" value="PHOSPHATASE YCDX-RELATED"/>
    <property type="match status" value="1"/>
</dbReference>
<evidence type="ECO:0000259" key="22">
    <source>
        <dbReference type="SMART" id="SM00278"/>
    </source>
</evidence>
<evidence type="ECO:0000256" key="4">
    <source>
        <dbReference type="ARBA" id="ARBA00012720"/>
    </source>
</evidence>
<dbReference type="InterPro" id="IPR010996">
    <property type="entry name" value="HHH_MUS81"/>
</dbReference>
<dbReference type="PRINTS" id="PR00870">
    <property type="entry name" value="DNAPOLXBETA"/>
</dbReference>
<dbReference type="SUPFAM" id="SSF89550">
    <property type="entry name" value="PHP domain-like"/>
    <property type="match status" value="1"/>
</dbReference>
<comment type="cofactor">
    <cofactor evidence="1">
        <name>Mg(2+)</name>
        <dbReference type="ChEBI" id="CHEBI:18420"/>
    </cofactor>
</comment>
<dbReference type="SUPFAM" id="SSF47802">
    <property type="entry name" value="DNA polymerase beta, N-terminal domain-like"/>
    <property type="match status" value="1"/>
</dbReference>
<feature type="domain" description="Helix-hairpin-helix DNA-binding motif class 1" evidence="22">
    <location>
        <begin position="129"/>
        <end position="148"/>
    </location>
</feature>
<dbReference type="InterPro" id="IPR003141">
    <property type="entry name" value="Pol/His_phosphatase_N"/>
</dbReference>
<evidence type="ECO:0000259" key="23">
    <source>
        <dbReference type="SMART" id="SM00481"/>
    </source>
</evidence>
<dbReference type="GO" id="GO:0140078">
    <property type="term" value="F:class I DNA-(apurinic or apyrimidinic site) endonuclease activity"/>
    <property type="evidence" value="ECO:0007669"/>
    <property type="project" value="UniProtKB-EC"/>
</dbReference>
<dbReference type="Gene3D" id="3.20.20.140">
    <property type="entry name" value="Metal-dependent hydrolases"/>
    <property type="match status" value="1"/>
</dbReference>
<dbReference type="InterPro" id="IPR029398">
    <property type="entry name" value="PolB_thumb"/>
</dbReference>
<sequence length="574" mass="64480">MAINKEIAAIFYAIADLLDLQGVEWKPIAFRKAARTLENYSEPMDKIVKAKGIKGVMELPGIGEGIGKKIVQYVEEGKIDEYEELKKEIPAGVRLMLNVPGMGPKKAARLYKELKIDSLEKLEAFAKEGKIRALSGFGEKSEQDILMGLELVKKGQERKLMGIILPYARELAKKINSIPGVQRVELAGSLRRRRETVKDIDILALAKDGKKVMDAFVKLPDVEKVVSKGDTKTAVILKMGLNCDLRVLSPEVYGAGLVHFTGSKEHNVALRMLAIKKGMKLDEYGLFDNKSGKNLACKNEEDVYARLGMQYIPPEMRENTGEIELAQQKKIPELIGYDAIHGDLHTHTNWSDGANTTEEMVVRAVELGYDYYAITDHSKSDVIANGLNEKRVKEHFKEIDALQKKFPQIQLLKGAEVAILSNGKLDYGAETLKEMDIVVGSIHSGFKTPPKEMTKRLLTAMENEYLTFLGHPTGRLLNQRNPYEYDIEKILETAASNRIAVEVNAFPSRMDFDADHIRLALQKKVKLVINTDSHSTQNLDFMEFGIAQARRGWAKKEDVLNALPWKAFQREVLR</sequence>
<evidence type="ECO:0000256" key="7">
    <source>
        <dbReference type="ARBA" id="ARBA00022634"/>
    </source>
</evidence>
<evidence type="ECO:0000256" key="1">
    <source>
        <dbReference type="ARBA" id="ARBA00001946"/>
    </source>
</evidence>
<evidence type="ECO:0000259" key="24">
    <source>
        <dbReference type="SMART" id="SM00483"/>
    </source>
</evidence>
<comment type="subcellular location">
    <subcellularLocation>
        <location evidence="2">Cytoplasm</location>
    </subcellularLocation>
</comment>
<dbReference type="EC" id="2.7.7.7" evidence="3"/>
<reference evidence="25" key="1">
    <citation type="submission" date="2020-11" db="EMBL/GenBank/DDBJ databases">
        <title>Connecting structure to function with the recovery of over 1000 high-quality activated sludge metagenome-assembled genomes encoding full-length rRNA genes using long-read sequencing.</title>
        <authorList>
            <person name="Singleton C.M."/>
            <person name="Petriglieri F."/>
            <person name="Kristensen J.M."/>
            <person name="Kirkegaard R.H."/>
            <person name="Michaelsen T.Y."/>
            <person name="Andersen M.H."/>
            <person name="Karst S.M."/>
            <person name="Dueholm M.S."/>
            <person name="Nielsen P.H."/>
            <person name="Albertsen M."/>
        </authorList>
    </citation>
    <scope>NUCLEOTIDE SEQUENCE</scope>
    <source>
        <strain evidence="25">Fred_18-Q3-R57-64_BAT3C.431</strain>
    </source>
</reference>
<dbReference type="GO" id="GO:0003887">
    <property type="term" value="F:DNA-directed DNA polymerase activity"/>
    <property type="evidence" value="ECO:0007669"/>
    <property type="project" value="UniProtKB-KW"/>
</dbReference>
<dbReference type="GO" id="GO:0042578">
    <property type="term" value="F:phosphoric ester hydrolase activity"/>
    <property type="evidence" value="ECO:0007669"/>
    <property type="project" value="TreeGrafter"/>
</dbReference>
<dbReference type="CDD" id="cd00141">
    <property type="entry name" value="NT_POLXc"/>
    <property type="match status" value="1"/>
</dbReference>
<dbReference type="PIRSF" id="PIRSF005047">
    <property type="entry name" value="UCP005047_YshC"/>
    <property type="match status" value="1"/>
</dbReference>
<dbReference type="InterPro" id="IPR050243">
    <property type="entry name" value="PHP_phosphatase"/>
</dbReference>
<dbReference type="Gene3D" id="1.10.150.20">
    <property type="entry name" value="5' to 3' exonuclease, C-terminal subdomain"/>
    <property type="match status" value="1"/>
</dbReference>
<dbReference type="Pfam" id="PF14520">
    <property type="entry name" value="HHH_5"/>
    <property type="match status" value="1"/>
</dbReference>
<dbReference type="EMBL" id="CP064981">
    <property type="protein sequence ID" value="QQR92328.1"/>
    <property type="molecule type" value="Genomic_DNA"/>
</dbReference>
<dbReference type="Gene3D" id="3.30.210.10">
    <property type="entry name" value="DNA polymerase, thumb domain"/>
    <property type="match status" value="1"/>
</dbReference>
<proteinExistence type="predicted"/>
<evidence type="ECO:0000256" key="21">
    <source>
        <dbReference type="ARBA" id="ARBA00049244"/>
    </source>
</evidence>
<comment type="function">
    <text evidence="20">Repair polymerase that plays a key role in base-excision repair. During this process, the damaged base is excised by specific DNA glycosylases, the DNA backbone is nicked at the abasic site by an apurinic/apyrimidic (AP) endonuclease, and POLB removes 5'-deoxyribose-phosphate from the preincised AP site acting as a 5'-deoxyribose-phosphate lyase (5'-dRP lyase); through its DNA polymerase activity, it adds one nucleotide to the 3' end of the arising single-nucleotide gap. Conducts 'gap-filling' DNA synthesis in a stepwise distributive fashion rather than in a processive fashion as for other DNA polymerases. It is also able to cleave sugar-phosphate bonds 3' to an intact AP site, acting as an AP lyase.</text>
</comment>
<dbReference type="Pfam" id="PF02811">
    <property type="entry name" value="PHP"/>
    <property type="match status" value="1"/>
</dbReference>
<keyword evidence="8" id="KW-0808">Transferase</keyword>
<evidence type="ECO:0000256" key="2">
    <source>
        <dbReference type="ARBA" id="ARBA00004496"/>
    </source>
</evidence>
<dbReference type="Gene3D" id="3.30.460.10">
    <property type="entry name" value="Beta Polymerase, domain 2"/>
    <property type="match status" value="1"/>
</dbReference>
<dbReference type="PANTHER" id="PTHR36928">
    <property type="entry name" value="PHOSPHATASE YCDX-RELATED"/>
    <property type="match status" value="1"/>
</dbReference>
<accession>A0A7T9DJ71</accession>
<dbReference type="GO" id="GO:0008270">
    <property type="term" value="F:zinc ion binding"/>
    <property type="evidence" value="ECO:0007669"/>
    <property type="project" value="TreeGrafter"/>
</dbReference>
<keyword evidence="9" id="KW-0548">Nucleotidyltransferase</keyword>
<evidence type="ECO:0000256" key="16">
    <source>
        <dbReference type="ARBA" id="ARBA00035717"/>
    </source>
</evidence>
<dbReference type="GO" id="GO:0003677">
    <property type="term" value="F:DNA binding"/>
    <property type="evidence" value="ECO:0007669"/>
    <property type="project" value="InterPro"/>
</dbReference>
<dbReference type="SMART" id="SM00483">
    <property type="entry name" value="POLXc"/>
    <property type="match status" value="1"/>
</dbReference>
<comment type="catalytic activity">
    <reaction evidence="19">
        <text>a 5'-end 2'-deoxyribose-2'-deoxyribonucleotide-DNA = (2E,4S)-4-hydroxypenten-2-al-5-phosphate + a 5'-end 5'-phospho-2'-deoxyribonucleoside-DNA + H(+)</text>
        <dbReference type="Rhea" id="RHEA:76255"/>
        <dbReference type="Rhea" id="RHEA-COMP:13180"/>
        <dbReference type="Rhea" id="RHEA-COMP:18657"/>
        <dbReference type="ChEBI" id="CHEBI:15378"/>
        <dbReference type="ChEBI" id="CHEBI:136412"/>
        <dbReference type="ChEBI" id="CHEBI:195194"/>
        <dbReference type="ChEBI" id="CHEBI:195195"/>
    </reaction>
</comment>
<dbReference type="Gene3D" id="1.10.150.110">
    <property type="entry name" value="DNA polymerase beta, N-terminal domain-like"/>
    <property type="match status" value="1"/>
</dbReference>
<feature type="domain" description="Helix-hairpin-helix DNA-binding motif class 1" evidence="22">
    <location>
        <begin position="94"/>
        <end position="113"/>
    </location>
</feature>
<comment type="catalytic activity">
    <reaction evidence="21">
        <text>DNA(n) + a 2'-deoxyribonucleoside 5'-triphosphate = DNA(n+1) + diphosphate</text>
        <dbReference type="Rhea" id="RHEA:22508"/>
        <dbReference type="Rhea" id="RHEA-COMP:17339"/>
        <dbReference type="Rhea" id="RHEA-COMP:17340"/>
        <dbReference type="ChEBI" id="CHEBI:33019"/>
        <dbReference type="ChEBI" id="CHEBI:61560"/>
        <dbReference type="ChEBI" id="CHEBI:173112"/>
        <dbReference type="EC" id="2.7.7.7"/>
    </reaction>
</comment>
<keyword evidence="13" id="KW-0239">DNA-directed DNA polymerase</keyword>
<evidence type="ECO:0000313" key="25">
    <source>
        <dbReference type="EMBL" id="QQR92328.1"/>
    </source>
</evidence>
<dbReference type="GO" id="GO:0005829">
    <property type="term" value="C:cytosol"/>
    <property type="evidence" value="ECO:0007669"/>
    <property type="project" value="TreeGrafter"/>
</dbReference>
<evidence type="ECO:0000256" key="20">
    <source>
        <dbReference type="ARBA" id="ARBA00045548"/>
    </source>
</evidence>
<evidence type="ECO:0000256" key="11">
    <source>
        <dbReference type="ARBA" id="ARBA00022763"/>
    </source>
</evidence>
<dbReference type="InterPro" id="IPR016195">
    <property type="entry name" value="Pol/histidinol_Pase-like"/>
</dbReference>
<dbReference type="CDD" id="cd07436">
    <property type="entry name" value="PHP_PolX"/>
    <property type="match status" value="1"/>
</dbReference>
<evidence type="ECO:0000256" key="14">
    <source>
        <dbReference type="ARBA" id="ARBA00023053"/>
    </source>
</evidence>
<keyword evidence="7" id="KW-0237">DNA synthesis</keyword>
<dbReference type="InterPro" id="IPR027421">
    <property type="entry name" value="DNA_pol_lamdba_lyase_dom_sf"/>
</dbReference>
<evidence type="ECO:0000256" key="12">
    <source>
        <dbReference type="ARBA" id="ARBA00022843"/>
    </source>
</evidence>
<evidence type="ECO:0000256" key="6">
    <source>
        <dbReference type="ARBA" id="ARBA00022481"/>
    </source>
</evidence>
<dbReference type="InterPro" id="IPR037160">
    <property type="entry name" value="DNA_Pol_thumb_sf"/>
</dbReference>
<keyword evidence="6" id="KW-0488">Methylation</keyword>
<dbReference type="InterPro" id="IPR003583">
    <property type="entry name" value="Hlx-hairpin-Hlx_DNA-bd_motif"/>
</dbReference>
<dbReference type="EC" id="4.2.99.18" evidence="4"/>
<keyword evidence="25" id="KW-0540">Nuclease</keyword>
<keyword evidence="11" id="KW-0227">DNA damage</keyword>
<keyword evidence="12" id="KW-0832">Ubl conjugation</keyword>
<dbReference type="Pfam" id="PF14791">
    <property type="entry name" value="DNA_pol_B_thumb"/>
    <property type="match status" value="1"/>
</dbReference>
<keyword evidence="15" id="KW-0234">DNA repair</keyword>
<evidence type="ECO:0000256" key="18">
    <source>
        <dbReference type="ARBA" id="ARBA00044632"/>
    </source>
</evidence>
<evidence type="ECO:0000256" key="13">
    <source>
        <dbReference type="ARBA" id="ARBA00022932"/>
    </source>
</evidence>
<dbReference type="GO" id="GO:0004527">
    <property type="term" value="F:exonuclease activity"/>
    <property type="evidence" value="ECO:0007669"/>
    <property type="project" value="UniProtKB-KW"/>
</dbReference>
<evidence type="ECO:0000256" key="5">
    <source>
        <dbReference type="ARBA" id="ARBA00020020"/>
    </source>
</evidence>
<dbReference type="InterPro" id="IPR002008">
    <property type="entry name" value="DNA_pol_X_beta-like"/>
</dbReference>
<comment type="catalytic activity">
    <reaction evidence="18">
        <text>2'-deoxyribonucleotide-(2'-deoxyribose 5'-phosphate)-2'-deoxyribonucleotide-DNA = a 3'-end 2'-deoxyribonucleotide-(2,3-dehydro-2,3-deoxyribose 5'-phosphate)-DNA + a 5'-end 5'-phospho-2'-deoxyribonucleoside-DNA + H(+)</text>
        <dbReference type="Rhea" id="RHEA:66592"/>
        <dbReference type="Rhea" id="RHEA-COMP:13180"/>
        <dbReference type="Rhea" id="RHEA-COMP:16897"/>
        <dbReference type="Rhea" id="RHEA-COMP:17067"/>
        <dbReference type="ChEBI" id="CHEBI:15378"/>
        <dbReference type="ChEBI" id="CHEBI:136412"/>
        <dbReference type="ChEBI" id="CHEBI:157695"/>
        <dbReference type="ChEBI" id="CHEBI:167181"/>
        <dbReference type="EC" id="4.2.99.18"/>
    </reaction>
</comment>
<protein>
    <recommendedName>
        <fullName evidence="5">DNA polymerase beta</fullName>
        <ecNumber evidence="3">2.7.7.7</ecNumber>
        <ecNumber evidence="4">4.2.99.18</ecNumber>
    </recommendedName>
    <alternativeName>
        <fullName evidence="16">5'-deoxyribose-phosphate lyase</fullName>
    </alternativeName>
    <alternativeName>
        <fullName evidence="17">AP lyase</fullName>
    </alternativeName>
</protein>
<dbReference type="Pfam" id="PF14716">
    <property type="entry name" value="HHH_8"/>
    <property type="match status" value="1"/>
</dbReference>
<evidence type="ECO:0000256" key="8">
    <source>
        <dbReference type="ARBA" id="ARBA00022679"/>
    </source>
</evidence>
<organism evidence="25">
    <name type="scientific">Candidatus Iainarchaeum sp</name>
    <dbReference type="NCBI Taxonomy" id="3101447"/>
    <lineage>
        <taxon>Archaea</taxon>
        <taxon>Candidatus Iainarchaeota</taxon>
        <taxon>Candidatus Iainarchaeia</taxon>
        <taxon>Candidatus Iainarchaeales</taxon>
        <taxon>Candidatus Iainarchaeaceae</taxon>
        <taxon>Candidatus Iainarchaeum</taxon>
    </lineage>
</organism>
<gene>
    <name evidence="25" type="primary">polX</name>
    <name evidence="25" type="ORF">IPJ89_04195</name>
</gene>
<dbReference type="SMART" id="SM00278">
    <property type="entry name" value="HhH1"/>
    <property type="match status" value="3"/>
</dbReference>
<feature type="domain" description="DNA-directed DNA polymerase X" evidence="24">
    <location>
        <begin position="2"/>
        <end position="318"/>
    </location>
</feature>
<evidence type="ECO:0000256" key="3">
    <source>
        <dbReference type="ARBA" id="ARBA00012417"/>
    </source>
</evidence>
<dbReference type="SMART" id="SM00481">
    <property type="entry name" value="POLIIIAc"/>
    <property type="match status" value="1"/>
</dbReference>
<dbReference type="GO" id="GO:0006281">
    <property type="term" value="P:DNA repair"/>
    <property type="evidence" value="ECO:0007669"/>
    <property type="project" value="UniProtKB-KW"/>
</dbReference>
<evidence type="ECO:0000256" key="15">
    <source>
        <dbReference type="ARBA" id="ARBA00023204"/>
    </source>
</evidence>
<dbReference type="AlphaFoldDB" id="A0A7T9DJ71"/>
<dbReference type="InterPro" id="IPR047967">
    <property type="entry name" value="PolX_PHP"/>
</dbReference>
<dbReference type="InterPro" id="IPR043519">
    <property type="entry name" value="NT_sf"/>
</dbReference>
<keyword evidence="14" id="KW-0915">Sodium</keyword>
<feature type="domain" description="Helix-hairpin-helix DNA-binding motif class 1" evidence="22">
    <location>
        <begin position="54"/>
        <end position="73"/>
    </location>
</feature>
<dbReference type="InterPro" id="IPR022311">
    <property type="entry name" value="PolX-like"/>
</dbReference>
<keyword evidence="25" id="KW-0378">Hydrolase</keyword>
<evidence type="ECO:0000256" key="17">
    <source>
        <dbReference type="ARBA" id="ARBA00035726"/>
    </source>
</evidence>
<dbReference type="InterPro" id="IPR002054">
    <property type="entry name" value="DNA-dir_DNA_pol_X"/>
</dbReference>
<dbReference type="Proteomes" id="UP000596004">
    <property type="component" value="Chromosome"/>
</dbReference>
<evidence type="ECO:0000256" key="19">
    <source>
        <dbReference type="ARBA" id="ARBA00044678"/>
    </source>
</evidence>
<dbReference type="SUPFAM" id="SSF81301">
    <property type="entry name" value="Nucleotidyltransferase"/>
    <property type="match status" value="1"/>
</dbReference>
<feature type="domain" description="Polymerase/histidinol phosphatase N-terminal" evidence="23">
    <location>
        <begin position="342"/>
        <end position="421"/>
    </location>
</feature>
<evidence type="ECO:0000256" key="9">
    <source>
        <dbReference type="ARBA" id="ARBA00022695"/>
    </source>
</evidence>
<dbReference type="InterPro" id="IPR004013">
    <property type="entry name" value="PHP_dom"/>
</dbReference>
<keyword evidence="25" id="KW-0269">Exonuclease</keyword>
<keyword evidence="10" id="KW-0235">DNA replication</keyword>
<evidence type="ECO:0000256" key="10">
    <source>
        <dbReference type="ARBA" id="ARBA00022705"/>
    </source>
</evidence>
<dbReference type="NCBIfam" id="NF006375">
    <property type="entry name" value="PRK08609.1"/>
    <property type="match status" value="1"/>
</dbReference>
<name>A0A7T9DJ71_9ARCH</name>